<protein>
    <recommendedName>
        <fullName evidence="8">NlpC/P60 domain-containing protein</fullName>
    </recommendedName>
</protein>
<evidence type="ECO:0000256" key="3">
    <source>
        <dbReference type="ARBA" id="ARBA00022801"/>
    </source>
</evidence>
<dbReference type="GO" id="GO:0008234">
    <property type="term" value="F:cysteine-type peptidase activity"/>
    <property type="evidence" value="ECO:0007669"/>
    <property type="project" value="UniProtKB-KW"/>
</dbReference>
<dbReference type="InterPro" id="IPR038765">
    <property type="entry name" value="Papain-like_cys_pep_sf"/>
</dbReference>
<dbReference type="PANTHER" id="PTHR47053:SF1">
    <property type="entry name" value="MUREIN DD-ENDOPEPTIDASE MEPH-RELATED"/>
    <property type="match status" value="1"/>
</dbReference>
<dbReference type="Pfam" id="PF00877">
    <property type="entry name" value="NLPC_P60"/>
    <property type="match status" value="1"/>
</dbReference>
<evidence type="ECO:0000256" key="1">
    <source>
        <dbReference type="ARBA" id="ARBA00007074"/>
    </source>
</evidence>
<name>A0A918XEH9_9ACTN</name>
<feature type="signal peptide" evidence="7">
    <location>
        <begin position="1"/>
        <end position="32"/>
    </location>
</feature>
<dbReference type="AlphaFoldDB" id="A0A918XEH9"/>
<evidence type="ECO:0000313" key="9">
    <source>
        <dbReference type="EMBL" id="GHD27466.1"/>
    </source>
</evidence>
<comment type="similarity">
    <text evidence="1">Belongs to the peptidase C40 family.</text>
</comment>
<sequence length="338" mass="35997">MSASHSGRNRRTAVIASLTAGAFLLPHGVAHAEPTAEDVREEIEGLQEEFSSLNAEYNDAQETHEAAEERLEEVRSDIESAEEQVEDLASGVRRLANLSYSGVDYTSPTQLIGSDGPETAMNHQADLAYLASQNDETLEHYTEELEHLEALESEASDTEEEAASALEDAEEATESAEESIAEQEALLEELTEEERAEATETVGDGGSGGGGGGDYNGPASGNARTALDFAYAQIGKPYVWGGTGPNGYDCSGLTQAAWSAAGVSLPRTTYDQINAGTRVSWENKQAGDLLFFYGAQPSHVGMYAGNGEMVHASTSGTPIGIVTLNDYYRQEFVGAVRP</sequence>
<dbReference type="EMBL" id="BMXL01000012">
    <property type="protein sequence ID" value="GHD27466.1"/>
    <property type="molecule type" value="Genomic_DNA"/>
</dbReference>
<keyword evidence="3" id="KW-0378">Hydrolase</keyword>
<dbReference type="RefSeq" id="WP_373295707.1">
    <property type="nucleotide sequence ID" value="NZ_BMXL01000012.1"/>
</dbReference>
<evidence type="ECO:0000256" key="4">
    <source>
        <dbReference type="ARBA" id="ARBA00022807"/>
    </source>
</evidence>
<evidence type="ECO:0000259" key="8">
    <source>
        <dbReference type="PROSITE" id="PS51935"/>
    </source>
</evidence>
<comment type="caution">
    <text evidence="9">The sequence shown here is derived from an EMBL/GenBank/DDBJ whole genome shotgun (WGS) entry which is preliminary data.</text>
</comment>
<keyword evidence="10" id="KW-1185">Reference proteome</keyword>
<feature type="region of interest" description="Disordered" evidence="6">
    <location>
        <begin position="151"/>
        <end position="219"/>
    </location>
</feature>
<dbReference type="InterPro" id="IPR000064">
    <property type="entry name" value="NLP_P60_dom"/>
</dbReference>
<feature type="domain" description="NlpC/P60" evidence="8">
    <location>
        <begin position="220"/>
        <end position="338"/>
    </location>
</feature>
<keyword evidence="5" id="KW-0175">Coiled coil</keyword>
<dbReference type="PROSITE" id="PS51935">
    <property type="entry name" value="NLPC_P60"/>
    <property type="match status" value="1"/>
</dbReference>
<feature type="coiled-coil region" evidence="5">
    <location>
        <begin position="36"/>
        <end position="98"/>
    </location>
</feature>
<dbReference type="SUPFAM" id="SSF54001">
    <property type="entry name" value="Cysteine proteinases"/>
    <property type="match status" value="1"/>
</dbReference>
<dbReference type="PANTHER" id="PTHR47053">
    <property type="entry name" value="MUREIN DD-ENDOPEPTIDASE MEPH-RELATED"/>
    <property type="match status" value="1"/>
</dbReference>
<evidence type="ECO:0000313" key="10">
    <source>
        <dbReference type="Proteomes" id="UP000654947"/>
    </source>
</evidence>
<evidence type="ECO:0000256" key="5">
    <source>
        <dbReference type="SAM" id="Coils"/>
    </source>
</evidence>
<dbReference type="Gene3D" id="3.90.1720.10">
    <property type="entry name" value="endopeptidase domain like (from Nostoc punctiforme)"/>
    <property type="match status" value="1"/>
</dbReference>
<evidence type="ECO:0000256" key="2">
    <source>
        <dbReference type="ARBA" id="ARBA00022670"/>
    </source>
</evidence>
<keyword evidence="4" id="KW-0788">Thiol protease</keyword>
<evidence type="ECO:0000256" key="7">
    <source>
        <dbReference type="SAM" id="SignalP"/>
    </source>
</evidence>
<dbReference type="Gene3D" id="1.20.5.340">
    <property type="match status" value="1"/>
</dbReference>
<feature type="chain" id="PRO_5038124459" description="NlpC/P60 domain-containing protein" evidence="7">
    <location>
        <begin position="33"/>
        <end position="338"/>
    </location>
</feature>
<feature type="compositionally biased region" description="Gly residues" evidence="6">
    <location>
        <begin position="203"/>
        <end position="215"/>
    </location>
</feature>
<proteinExistence type="inferred from homology"/>
<dbReference type="InterPro" id="IPR051202">
    <property type="entry name" value="Peptidase_C40"/>
</dbReference>
<keyword evidence="2" id="KW-0645">Protease</keyword>
<gene>
    <name evidence="9" type="ORF">GCM10007147_26690</name>
</gene>
<dbReference type="GO" id="GO:0006508">
    <property type="term" value="P:proteolysis"/>
    <property type="evidence" value="ECO:0007669"/>
    <property type="project" value="UniProtKB-KW"/>
</dbReference>
<reference evidence="9 10" key="1">
    <citation type="journal article" date="2014" name="Int. J. Syst. Evol. Microbiol.">
        <title>Complete genome sequence of Corynebacterium casei LMG S-19264T (=DSM 44701T), isolated from a smear-ripened cheese.</title>
        <authorList>
            <consortium name="US DOE Joint Genome Institute (JGI-PGF)"/>
            <person name="Walter F."/>
            <person name="Albersmeier A."/>
            <person name="Kalinowski J."/>
            <person name="Ruckert C."/>
        </authorList>
    </citation>
    <scope>NUCLEOTIDE SEQUENCE [LARGE SCALE GENOMIC DNA]</scope>
    <source>
        <strain evidence="9 10">KCTC 19473</strain>
    </source>
</reference>
<accession>A0A918XEH9</accession>
<evidence type="ECO:0000256" key="6">
    <source>
        <dbReference type="SAM" id="MobiDB-lite"/>
    </source>
</evidence>
<organism evidence="9 10">
    <name type="scientific">Nocardiopsis kunsanensis</name>
    <dbReference type="NCBI Taxonomy" id="141693"/>
    <lineage>
        <taxon>Bacteria</taxon>
        <taxon>Bacillati</taxon>
        <taxon>Actinomycetota</taxon>
        <taxon>Actinomycetes</taxon>
        <taxon>Streptosporangiales</taxon>
        <taxon>Nocardiopsidaceae</taxon>
        <taxon>Nocardiopsis</taxon>
    </lineage>
</organism>
<keyword evidence="7" id="KW-0732">Signal</keyword>
<dbReference type="Proteomes" id="UP000654947">
    <property type="component" value="Unassembled WGS sequence"/>
</dbReference>
<feature type="compositionally biased region" description="Acidic residues" evidence="6">
    <location>
        <begin position="151"/>
        <end position="195"/>
    </location>
</feature>